<evidence type="ECO:0000313" key="3">
    <source>
        <dbReference type="Proteomes" id="UP000622610"/>
    </source>
</evidence>
<evidence type="ECO:0000313" key="2">
    <source>
        <dbReference type="EMBL" id="GGI64795.1"/>
    </source>
</evidence>
<reference evidence="2" key="1">
    <citation type="journal article" date="2014" name="Int. J. Syst. Evol. Microbiol.">
        <title>Complete genome sequence of Corynebacterium casei LMG S-19264T (=DSM 44701T), isolated from a smear-ripened cheese.</title>
        <authorList>
            <consortium name="US DOE Joint Genome Institute (JGI-PGF)"/>
            <person name="Walter F."/>
            <person name="Albersmeier A."/>
            <person name="Kalinowski J."/>
            <person name="Ruckert C."/>
        </authorList>
    </citation>
    <scope>NUCLEOTIDE SEQUENCE</scope>
    <source>
        <strain evidence="2">CCM 8433</strain>
    </source>
</reference>
<accession>A0A917JCP9</accession>
<organism evidence="2 3">
    <name type="scientific">Enterococcus alcedinis</name>
    <dbReference type="NCBI Taxonomy" id="1274384"/>
    <lineage>
        <taxon>Bacteria</taxon>
        <taxon>Bacillati</taxon>
        <taxon>Bacillota</taxon>
        <taxon>Bacilli</taxon>
        <taxon>Lactobacillales</taxon>
        <taxon>Enterococcaceae</taxon>
        <taxon>Enterococcus</taxon>
    </lineage>
</organism>
<sequence length="72" mass="8070">MTFEEILPKLKNGEKIIRKGWSGAEEYVLLVNHDTFDGLPVTPYLLIKTSDEGFSSFAPAVCDILANDWLIV</sequence>
<evidence type="ECO:0000259" key="1">
    <source>
        <dbReference type="Pfam" id="PF11195"/>
    </source>
</evidence>
<protein>
    <recommendedName>
        <fullName evidence="1">Thoeris anti-defense 2-like domain-containing protein</fullName>
    </recommendedName>
</protein>
<comment type="caution">
    <text evidence="2">The sequence shown here is derived from an EMBL/GenBank/DDBJ whole genome shotgun (WGS) entry which is preliminary data.</text>
</comment>
<reference evidence="2" key="2">
    <citation type="submission" date="2020-09" db="EMBL/GenBank/DDBJ databases">
        <authorList>
            <person name="Sun Q."/>
            <person name="Sedlacek I."/>
        </authorList>
    </citation>
    <scope>NUCLEOTIDE SEQUENCE</scope>
    <source>
        <strain evidence="2">CCM 8433</strain>
    </source>
</reference>
<dbReference type="RefSeq" id="WP_188366626.1">
    <property type="nucleotide sequence ID" value="NZ_BMDT01000001.1"/>
</dbReference>
<name>A0A917JCP9_9ENTE</name>
<dbReference type="EMBL" id="BMDT01000001">
    <property type="protein sequence ID" value="GGI64795.1"/>
    <property type="molecule type" value="Genomic_DNA"/>
</dbReference>
<proteinExistence type="predicted"/>
<dbReference type="Pfam" id="PF11195">
    <property type="entry name" value="Tad2-like"/>
    <property type="match status" value="1"/>
</dbReference>
<dbReference type="AlphaFoldDB" id="A0A917JCP9"/>
<dbReference type="InterPro" id="IPR021361">
    <property type="entry name" value="Tad2-like_dom"/>
</dbReference>
<gene>
    <name evidence="2" type="primary">metG</name>
    <name evidence="2" type="ORF">GCM10011482_04490</name>
</gene>
<feature type="domain" description="Thoeris anti-defense 2-like" evidence="1">
    <location>
        <begin position="1"/>
        <end position="72"/>
    </location>
</feature>
<dbReference type="Proteomes" id="UP000622610">
    <property type="component" value="Unassembled WGS sequence"/>
</dbReference>
<keyword evidence="3" id="KW-1185">Reference proteome</keyword>